<dbReference type="GO" id="GO:0042549">
    <property type="term" value="P:photosystem II stabilization"/>
    <property type="evidence" value="ECO:0007669"/>
    <property type="project" value="InterPro"/>
</dbReference>
<dbReference type="EMBL" id="RBJC01000004">
    <property type="protein sequence ID" value="RKR77234.1"/>
    <property type="molecule type" value="Genomic_DNA"/>
</dbReference>
<evidence type="ECO:0000256" key="1">
    <source>
        <dbReference type="SAM" id="Phobius"/>
    </source>
</evidence>
<gene>
    <name evidence="2" type="ORF">DES31_0559</name>
</gene>
<reference evidence="2 3" key="1">
    <citation type="submission" date="2018-10" db="EMBL/GenBank/DDBJ databases">
        <title>Genomic Encyclopedia of Type Strains, Phase IV (KMG-IV): sequencing the most valuable type-strain genomes for metagenomic binning, comparative biology and taxonomic classification.</title>
        <authorList>
            <person name="Goeker M."/>
        </authorList>
    </citation>
    <scope>NUCLEOTIDE SEQUENCE [LARGE SCALE GENOMIC DNA]</scope>
    <source>
        <strain evidence="2 3">DSM 23800</strain>
    </source>
</reference>
<dbReference type="GO" id="GO:0015979">
    <property type="term" value="P:photosynthesis"/>
    <property type="evidence" value="ECO:0007669"/>
    <property type="project" value="InterPro"/>
</dbReference>
<keyword evidence="1" id="KW-0812">Transmembrane</keyword>
<evidence type="ECO:0000313" key="3">
    <source>
        <dbReference type="Proteomes" id="UP000280099"/>
    </source>
</evidence>
<protein>
    <submittedName>
        <fullName evidence="2">Uncharacterized protein</fullName>
    </submittedName>
</protein>
<comment type="caution">
    <text evidence="2">The sequence shown here is derived from an EMBL/GenBank/DDBJ whole genome shotgun (WGS) entry which is preliminary data.</text>
</comment>
<sequence>MKKFFYYVLIAILIYSFIFIIGIGMDYITQDSFSLSKENFKYPIKLTLMIFVGWLFQEWRKNSK</sequence>
<organism evidence="2 3">
    <name type="scientific">Otariodibacter oris</name>
    <dbReference type="NCBI Taxonomy" id="1032623"/>
    <lineage>
        <taxon>Bacteria</taxon>
        <taxon>Pseudomonadati</taxon>
        <taxon>Pseudomonadota</taxon>
        <taxon>Gammaproteobacteria</taxon>
        <taxon>Pasteurellales</taxon>
        <taxon>Pasteurellaceae</taxon>
        <taxon>Otariodibacter</taxon>
    </lineage>
</organism>
<dbReference type="AlphaFoldDB" id="A0A420XIM9"/>
<evidence type="ECO:0000313" key="2">
    <source>
        <dbReference type="EMBL" id="RKR77234.1"/>
    </source>
</evidence>
<feature type="transmembrane region" description="Helical" evidence="1">
    <location>
        <begin position="7"/>
        <end position="28"/>
    </location>
</feature>
<accession>A0A420XIM9</accession>
<keyword evidence="1" id="KW-1133">Transmembrane helix</keyword>
<proteinExistence type="predicted"/>
<dbReference type="Proteomes" id="UP000280099">
    <property type="component" value="Unassembled WGS sequence"/>
</dbReference>
<dbReference type="GO" id="GO:0009539">
    <property type="term" value="C:photosystem II reaction center"/>
    <property type="evidence" value="ECO:0007669"/>
    <property type="project" value="InterPro"/>
</dbReference>
<name>A0A420XIM9_9PAST</name>
<keyword evidence="3" id="KW-1185">Reference proteome</keyword>
<keyword evidence="1" id="KW-0472">Membrane</keyword>
<feature type="transmembrane region" description="Helical" evidence="1">
    <location>
        <begin position="40"/>
        <end position="56"/>
    </location>
</feature>
<dbReference type="SUPFAM" id="SSF161055">
    <property type="entry name" value="PsbZ-like"/>
    <property type="match status" value="1"/>
</dbReference>
<dbReference type="InterPro" id="IPR036512">
    <property type="entry name" value="PSII_PsbZ_sf"/>
</dbReference>